<dbReference type="EMBL" id="JANQDX010000005">
    <property type="protein sequence ID" value="KAL0923913.1"/>
    <property type="molecule type" value="Genomic_DNA"/>
</dbReference>
<dbReference type="AlphaFoldDB" id="A0ABD0VGC7"/>
<name>A0ABD0VGC7_DENTH</name>
<accession>A0ABD0VGC7</accession>
<reference evidence="1 2" key="1">
    <citation type="journal article" date="2024" name="Plant Biotechnol. J.">
        <title>Dendrobium thyrsiflorum genome and its molecular insights into genes involved in important horticultural traits.</title>
        <authorList>
            <person name="Chen B."/>
            <person name="Wang J.Y."/>
            <person name="Zheng P.J."/>
            <person name="Li K.L."/>
            <person name="Liang Y.M."/>
            <person name="Chen X.F."/>
            <person name="Zhang C."/>
            <person name="Zhao X."/>
            <person name="He X."/>
            <person name="Zhang G.Q."/>
            <person name="Liu Z.J."/>
            <person name="Xu Q."/>
        </authorList>
    </citation>
    <scope>NUCLEOTIDE SEQUENCE [LARGE SCALE GENOMIC DNA]</scope>
    <source>
        <strain evidence="1">GZMU011</strain>
    </source>
</reference>
<organism evidence="1 2">
    <name type="scientific">Dendrobium thyrsiflorum</name>
    <name type="common">Pinecone-like raceme dendrobium</name>
    <name type="synonym">Orchid</name>
    <dbReference type="NCBI Taxonomy" id="117978"/>
    <lineage>
        <taxon>Eukaryota</taxon>
        <taxon>Viridiplantae</taxon>
        <taxon>Streptophyta</taxon>
        <taxon>Embryophyta</taxon>
        <taxon>Tracheophyta</taxon>
        <taxon>Spermatophyta</taxon>
        <taxon>Magnoliopsida</taxon>
        <taxon>Liliopsida</taxon>
        <taxon>Asparagales</taxon>
        <taxon>Orchidaceae</taxon>
        <taxon>Epidendroideae</taxon>
        <taxon>Malaxideae</taxon>
        <taxon>Dendrobiinae</taxon>
        <taxon>Dendrobium</taxon>
    </lineage>
</organism>
<keyword evidence="2" id="KW-1185">Reference proteome</keyword>
<proteinExistence type="predicted"/>
<comment type="caution">
    <text evidence="1">The sequence shown here is derived from an EMBL/GenBank/DDBJ whole genome shotgun (WGS) entry which is preliminary data.</text>
</comment>
<dbReference type="Proteomes" id="UP001552299">
    <property type="component" value="Unassembled WGS sequence"/>
</dbReference>
<gene>
    <name evidence="1" type="ORF">M5K25_004700</name>
</gene>
<evidence type="ECO:0000313" key="2">
    <source>
        <dbReference type="Proteomes" id="UP001552299"/>
    </source>
</evidence>
<evidence type="ECO:0000313" key="1">
    <source>
        <dbReference type="EMBL" id="KAL0923913.1"/>
    </source>
</evidence>
<protein>
    <submittedName>
        <fullName evidence="1">Uncharacterized protein</fullName>
    </submittedName>
</protein>
<sequence length="288" mass="32404">MKKILRDPSVLYAGVDFCDCSYTRHLGIELSAWGQLFGSSVPCFPVLLTVVYWEQLCWAAVPRTALGGWLFSRVCLLAFPLPCAVVSRENLMAETILYIVADLWEEKVGFLGIYGAFWSSLLRDPSVLYAGVDFCDCSYTRHLGIELSAWGQLFGSSVPCFPVLLTVVYWEQLCWAAVPRTALGGWLFSRVCLLAFPLPCAVVSRENLMAETILYIVADLWEEKRDFGLVYDEQDYVQILQSIFFDVDPETDHTIQGYIARILDTLVLTDEDQLGTAQWHLASDPPQG</sequence>